<evidence type="ECO:0000256" key="1">
    <source>
        <dbReference type="SAM" id="SignalP"/>
    </source>
</evidence>
<organism evidence="2 3">
    <name type="scientific">Emiliania huxleyi (strain CCMP1516)</name>
    <dbReference type="NCBI Taxonomy" id="280463"/>
    <lineage>
        <taxon>Eukaryota</taxon>
        <taxon>Haptista</taxon>
        <taxon>Haptophyta</taxon>
        <taxon>Prymnesiophyceae</taxon>
        <taxon>Isochrysidales</taxon>
        <taxon>Noelaerhabdaceae</taxon>
        <taxon>Emiliania</taxon>
    </lineage>
</organism>
<keyword evidence="3" id="KW-1185">Reference proteome</keyword>
<keyword evidence="1" id="KW-0732">Signal</keyword>
<dbReference type="Proteomes" id="UP000013827">
    <property type="component" value="Unassembled WGS sequence"/>
</dbReference>
<dbReference type="EnsemblProtists" id="EOD20197">
    <property type="protein sequence ID" value="EOD20197"/>
    <property type="gene ID" value="EMIHUDRAFT_469992"/>
</dbReference>
<dbReference type="Pfam" id="PF03069">
    <property type="entry name" value="FmdA_AmdA"/>
    <property type="match status" value="1"/>
</dbReference>
<dbReference type="HOGENOM" id="CLU_032013_0_1_1"/>
<dbReference type="InterPro" id="IPR004304">
    <property type="entry name" value="FmdA_AmdA"/>
</dbReference>
<evidence type="ECO:0000313" key="2">
    <source>
        <dbReference type="EnsemblProtists" id="EOD20197"/>
    </source>
</evidence>
<evidence type="ECO:0008006" key="4">
    <source>
        <dbReference type="Google" id="ProtNLM"/>
    </source>
</evidence>
<dbReference type="GeneID" id="17265741"/>
<dbReference type="SUPFAM" id="SSF141130">
    <property type="entry name" value="Acetamidase/Formamidase-like"/>
    <property type="match status" value="1"/>
</dbReference>
<proteinExistence type="predicted"/>
<dbReference type="Gene3D" id="2.60.120.580">
    <property type="entry name" value="Acetamidase/Formamidase-like domains"/>
    <property type="match status" value="2"/>
</dbReference>
<name>A0A0D3J9L2_EMIH1</name>
<dbReference type="PANTHER" id="PTHR31891">
    <property type="entry name" value="FORMAMIDASE C869.04-RELATED"/>
    <property type="match status" value="1"/>
</dbReference>
<evidence type="ECO:0000313" key="3">
    <source>
        <dbReference type="Proteomes" id="UP000013827"/>
    </source>
</evidence>
<reference evidence="3" key="1">
    <citation type="journal article" date="2013" name="Nature">
        <title>Pan genome of the phytoplankton Emiliania underpins its global distribution.</title>
        <authorList>
            <person name="Read B.A."/>
            <person name="Kegel J."/>
            <person name="Klute M.J."/>
            <person name="Kuo A."/>
            <person name="Lefebvre S.C."/>
            <person name="Maumus F."/>
            <person name="Mayer C."/>
            <person name="Miller J."/>
            <person name="Monier A."/>
            <person name="Salamov A."/>
            <person name="Young J."/>
            <person name="Aguilar M."/>
            <person name="Claverie J.M."/>
            <person name="Frickenhaus S."/>
            <person name="Gonzalez K."/>
            <person name="Herman E.K."/>
            <person name="Lin Y.C."/>
            <person name="Napier J."/>
            <person name="Ogata H."/>
            <person name="Sarno A.F."/>
            <person name="Shmutz J."/>
            <person name="Schroeder D."/>
            <person name="de Vargas C."/>
            <person name="Verret F."/>
            <person name="von Dassow P."/>
            <person name="Valentin K."/>
            <person name="Van de Peer Y."/>
            <person name="Wheeler G."/>
            <person name="Dacks J.B."/>
            <person name="Delwiche C.F."/>
            <person name="Dyhrman S.T."/>
            <person name="Glockner G."/>
            <person name="John U."/>
            <person name="Richards T."/>
            <person name="Worden A.Z."/>
            <person name="Zhang X."/>
            <person name="Grigoriev I.V."/>
            <person name="Allen A.E."/>
            <person name="Bidle K."/>
            <person name="Borodovsky M."/>
            <person name="Bowler C."/>
            <person name="Brownlee C."/>
            <person name="Cock J.M."/>
            <person name="Elias M."/>
            <person name="Gladyshev V.N."/>
            <person name="Groth M."/>
            <person name="Guda C."/>
            <person name="Hadaegh A."/>
            <person name="Iglesias-Rodriguez M.D."/>
            <person name="Jenkins J."/>
            <person name="Jones B.M."/>
            <person name="Lawson T."/>
            <person name="Leese F."/>
            <person name="Lindquist E."/>
            <person name="Lobanov A."/>
            <person name="Lomsadze A."/>
            <person name="Malik S.B."/>
            <person name="Marsh M.E."/>
            <person name="Mackinder L."/>
            <person name="Mock T."/>
            <person name="Mueller-Roeber B."/>
            <person name="Pagarete A."/>
            <person name="Parker M."/>
            <person name="Probert I."/>
            <person name="Quesneville H."/>
            <person name="Raines C."/>
            <person name="Rensing S.A."/>
            <person name="Riano-Pachon D.M."/>
            <person name="Richier S."/>
            <person name="Rokitta S."/>
            <person name="Shiraiwa Y."/>
            <person name="Soanes D.M."/>
            <person name="van der Giezen M."/>
            <person name="Wahlund T.M."/>
            <person name="Williams B."/>
            <person name="Wilson W."/>
            <person name="Wolfe G."/>
            <person name="Wurch L.L."/>
        </authorList>
    </citation>
    <scope>NUCLEOTIDE SEQUENCE</scope>
</reference>
<dbReference type="STRING" id="2903.R1CCS4"/>
<feature type="signal peptide" evidence="1">
    <location>
        <begin position="1"/>
        <end position="18"/>
    </location>
</feature>
<protein>
    <recommendedName>
        <fullName evidence="4">Formamidase</fullName>
    </recommendedName>
</protein>
<reference evidence="2" key="2">
    <citation type="submission" date="2024-10" db="UniProtKB">
        <authorList>
            <consortium name="EnsemblProtists"/>
        </authorList>
    </citation>
    <scope>IDENTIFICATION</scope>
</reference>
<dbReference type="AlphaFoldDB" id="A0A0D3J9L2"/>
<dbReference type="KEGG" id="ehx:EMIHUDRAFT_469992"/>
<feature type="chain" id="PRO_5044198090" description="Formamidase" evidence="1">
    <location>
        <begin position="19"/>
        <end position="449"/>
    </location>
</feature>
<dbReference type="PaxDb" id="2903-EOD20197"/>
<sequence>MHMSRLALLAIPAVVAFSSTPESMVTVKGITTDCDGSQCFNRLHPSIPMAAMAEPDQVILFDTPQATSDYKNTSCTSCNFDFERNTKHIRTLHQLAGPVGIAGAVAGDKIAITILDIEAKTQGWNHAAPNLGMLSDMVTAGTFNWWMPKGPNPAKPDCWVSELFPDVEIPYNPFPGIVTVLPNMEIVQRVKEREITVLEAGGTAQPAGSGTMGLTGDMPSAFPSSVCGEGGSDPENCLRTIAPDVYYGNEDSQRITVGNTLVIECFVDGCGIGIGDVHGAQGDGEVSITAIEMEALVKVKVKLIKPDDPMYHLPSPTTLGASLNPLHSSPFVSFHGFGDKPEPIPDFAGEANFPWPIQQHITFGEVMNNMTFVADNLQMSGRNALIKCIKFLHDVLDYSFNQGLILASVAVDLRVAQVVDKPQASMEAYLPLDIFTGEAKAKMMAAVGM</sequence>
<accession>A0A0D3J9L2</accession>
<dbReference type="Gene3D" id="3.10.28.20">
    <property type="entry name" value="Acetamidase/Formamidase-like domains"/>
    <property type="match status" value="1"/>
</dbReference>
<dbReference type="PANTHER" id="PTHR31891:SF1">
    <property type="entry name" value="FORMAMIDASE C869.04-RELATED"/>
    <property type="match status" value="1"/>
</dbReference>
<dbReference type="GO" id="GO:0016811">
    <property type="term" value="F:hydrolase activity, acting on carbon-nitrogen (but not peptide) bonds, in linear amides"/>
    <property type="evidence" value="ECO:0007669"/>
    <property type="project" value="InterPro"/>
</dbReference>
<dbReference type="RefSeq" id="XP_005772626.1">
    <property type="nucleotide sequence ID" value="XM_005772569.1"/>
</dbReference>